<keyword evidence="5" id="KW-0508">mRNA splicing</keyword>
<organism evidence="7 8">
    <name type="scientific">Zingiber officinale</name>
    <name type="common">Ginger</name>
    <name type="synonym">Amomum zingiber</name>
    <dbReference type="NCBI Taxonomy" id="94328"/>
    <lineage>
        <taxon>Eukaryota</taxon>
        <taxon>Viridiplantae</taxon>
        <taxon>Streptophyta</taxon>
        <taxon>Embryophyta</taxon>
        <taxon>Tracheophyta</taxon>
        <taxon>Spermatophyta</taxon>
        <taxon>Magnoliopsida</taxon>
        <taxon>Liliopsida</taxon>
        <taxon>Zingiberales</taxon>
        <taxon>Zingiberaceae</taxon>
        <taxon>Zingiber</taxon>
    </lineage>
</organism>
<evidence type="ECO:0000256" key="5">
    <source>
        <dbReference type="ARBA" id="ARBA00023187"/>
    </source>
</evidence>
<dbReference type="InterPro" id="IPR013260">
    <property type="entry name" value="mRNA_splic_SYF2"/>
</dbReference>
<keyword evidence="3" id="KW-0507">mRNA processing</keyword>
<proteinExistence type="inferred from homology"/>
<dbReference type="EMBL" id="JACMSC010000007">
    <property type="protein sequence ID" value="KAG6513627.1"/>
    <property type="molecule type" value="Genomic_DNA"/>
</dbReference>
<dbReference type="Proteomes" id="UP000734854">
    <property type="component" value="Unassembled WGS sequence"/>
</dbReference>
<evidence type="ECO:0000256" key="3">
    <source>
        <dbReference type="ARBA" id="ARBA00022664"/>
    </source>
</evidence>
<reference evidence="7 8" key="1">
    <citation type="submission" date="2020-08" db="EMBL/GenBank/DDBJ databases">
        <title>Plant Genome Project.</title>
        <authorList>
            <person name="Zhang R.-G."/>
        </authorList>
    </citation>
    <scope>NUCLEOTIDE SEQUENCE [LARGE SCALE GENOMIC DNA]</scope>
    <source>
        <tissue evidence="7">Rhizome</tissue>
    </source>
</reference>
<evidence type="ECO:0000256" key="2">
    <source>
        <dbReference type="ARBA" id="ARBA00010028"/>
    </source>
</evidence>
<evidence type="ECO:0000256" key="4">
    <source>
        <dbReference type="ARBA" id="ARBA00022728"/>
    </source>
</evidence>
<comment type="caution">
    <text evidence="7">The sequence shown here is derived from an EMBL/GenBank/DDBJ whole genome shotgun (WGS) entry which is preliminary data.</text>
</comment>
<dbReference type="PANTHER" id="PTHR13264">
    <property type="entry name" value="GCIP-INTERACTING PROTEIN P29"/>
    <property type="match status" value="1"/>
</dbReference>
<keyword evidence="6" id="KW-0539">Nucleus</keyword>
<evidence type="ECO:0000256" key="1">
    <source>
        <dbReference type="ARBA" id="ARBA00004123"/>
    </source>
</evidence>
<comment type="similarity">
    <text evidence="2">Belongs to the SYF2 family.</text>
</comment>
<sequence>MESERRVDPDCVNASNPFHVCADYCAQRARGLMSGNTGTKLAHKGGKRSEGIVFANRIVDPSCPNASNPFHECADYCSRRNSMVNRNYEVKRSGLLSFQIRKWMQNSMRNSAQNRGSLKKLQATVFAGRNVDPSCPNASNPFHECAEYCNNKKADVRTENKKKPEFLFEETLSHETITIWFMTSVKSISKLEDNRMVDRKCVNASNPYHVCTEYCIKKSKEIRHEKESKSVVVQNMEKHKEYLETAIAERNTDPLCPNASNPYHQCAEYCPSRQNGEKISGPIHLAGFCGYCSCVKILAHCSLIFSLSLLVVKNSEIYEEEGEIIVVVDDVDPSSQYTSNPYIPSILSTKDIEIIGQNGMISKMRHRDACLHLVPEKIKKTKVTLWLESSNIYFRTKHKQQQICRRKSLELSQVAASNSNTKEAKSNN</sequence>
<evidence type="ECO:0000313" key="7">
    <source>
        <dbReference type="EMBL" id="KAG6513627.1"/>
    </source>
</evidence>
<dbReference type="PANTHER" id="PTHR13264:SF5">
    <property type="entry name" value="PRE-MRNA-SPLICING FACTOR SYF2"/>
    <property type="match status" value="1"/>
</dbReference>
<dbReference type="GO" id="GO:0000974">
    <property type="term" value="C:Prp19 complex"/>
    <property type="evidence" value="ECO:0007669"/>
    <property type="project" value="TreeGrafter"/>
</dbReference>
<keyword evidence="8" id="KW-1185">Reference proteome</keyword>
<accession>A0A8J5GVI9</accession>
<name>A0A8J5GVI9_ZINOF</name>
<keyword evidence="4" id="KW-0747">Spliceosome</keyword>
<dbReference type="GO" id="GO:0006397">
    <property type="term" value="P:mRNA processing"/>
    <property type="evidence" value="ECO:0007669"/>
    <property type="project" value="UniProtKB-KW"/>
</dbReference>
<dbReference type="AlphaFoldDB" id="A0A8J5GVI9"/>
<dbReference type="GO" id="GO:0071013">
    <property type="term" value="C:catalytic step 2 spliceosome"/>
    <property type="evidence" value="ECO:0007669"/>
    <property type="project" value="TreeGrafter"/>
</dbReference>
<evidence type="ECO:0000313" key="8">
    <source>
        <dbReference type="Proteomes" id="UP000734854"/>
    </source>
</evidence>
<dbReference type="GO" id="GO:0071014">
    <property type="term" value="C:post-mRNA release spliceosomal complex"/>
    <property type="evidence" value="ECO:0007669"/>
    <property type="project" value="TreeGrafter"/>
</dbReference>
<evidence type="ECO:0000256" key="6">
    <source>
        <dbReference type="ARBA" id="ARBA00023242"/>
    </source>
</evidence>
<dbReference type="GO" id="GO:0008380">
    <property type="term" value="P:RNA splicing"/>
    <property type="evidence" value="ECO:0007669"/>
    <property type="project" value="UniProtKB-KW"/>
</dbReference>
<protein>
    <submittedName>
        <fullName evidence="7">Uncharacterized protein</fullName>
    </submittedName>
</protein>
<comment type="subcellular location">
    <subcellularLocation>
        <location evidence="1">Nucleus</location>
    </subcellularLocation>
</comment>
<gene>
    <name evidence="7" type="ORF">ZIOFF_023959</name>
</gene>